<evidence type="ECO:0000313" key="3">
    <source>
        <dbReference type="EMBL" id="MDR6214157.1"/>
    </source>
</evidence>
<proteinExistence type="predicted"/>
<evidence type="ECO:0000256" key="2">
    <source>
        <dbReference type="SAM" id="SignalP"/>
    </source>
</evidence>
<evidence type="ECO:0000256" key="1">
    <source>
        <dbReference type="SAM" id="MobiDB-lite"/>
    </source>
</evidence>
<dbReference type="EMBL" id="JAVIZX010000001">
    <property type="protein sequence ID" value="MDR6214157.1"/>
    <property type="molecule type" value="Genomic_DNA"/>
</dbReference>
<sequence length="352" mass="36134">MNFTRTTTRTTDISRRTAAAAMLALLAACGGGGGGSDAPPAPGGGDGGGGGGTDPGTPAPPTTPTPPTTPSVVTGQYRLLPAATDFAGALAAMNAQGAEGFAFLSAMGPSGAPGAFGDFYVSDTAHTGVRLEYATQPNAASADAALAQMNAQGTHGFQYKSGVSYGSVSDLRSLYVKDASRSNTYSYERQPATGAVDRAAFDAQLNAQGARGYRFVGPLAVGNEFFSLYVKDASATTYSYTLRDAGAANGAALQQQLSELGAQGFMYQGALVVQGSTVVMFEKSSAQNGPLEYQVEESNQSSLDQMLARLNERAAQGFFFFSDVVAGDGKIYTISVKNAVALRHPLAGITFP</sequence>
<evidence type="ECO:0008006" key="5">
    <source>
        <dbReference type="Google" id="ProtNLM"/>
    </source>
</evidence>
<comment type="caution">
    <text evidence="3">The sequence shown here is derived from an EMBL/GenBank/DDBJ whole genome shotgun (WGS) entry which is preliminary data.</text>
</comment>
<evidence type="ECO:0000313" key="4">
    <source>
        <dbReference type="Proteomes" id="UP001267710"/>
    </source>
</evidence>
<feature type="compositionally biased region" description="Pro residues" evidence="1">
    <location>
        <begin position="57"/>
        <end position="69"/>
    </location>
</feature>
<feature type="chain" id="PRO_5047257884" description="Lipoprotein" evidence="2">
    <location>
        <begin position="28"/>
        <end position="352"/>
    </location>
</feature>
<protein>
    <recommendedName>
        <fullName evidence="5">Lipoprotein</fullName>
    </recommendedName>
</protein>
<gene>
    <name evidence="3" type="ORF">QE399_001846</name>
</gene>
<dbReference type="PROSITE" id="PS51257">
    <property type="entry name" value="PROKAR_LIPOPROTEIN"/>
    <property type="match status" value="1"/>
</dbReference>
<dbReference type="Proteomes" id="UP001267710">
    <property type="component" value="Unassembled WGS sequence"/>
</dbReference>
<reference evidence="3 4" key="1">
    <citation type="submission" date="2023-08" db="EMBL/GenBank/DDBJ databases">
        <title>Functional and genomic diversity of the sorghum phyllosphere microbiome.</title>
        <authorList>
            <person name="Shade A."/>
        </authorList>
    </citation>
    <scope>NUCLEOTIDE SEQUENCE [LARGE SCALE GENOMIC DNA]</scope>
    <source>
        <strain evidence="3 4">SORGH_AS_0335</strain>
    </source>
</reference>
<feature type="signal peptide" evidence="2">
    <location>
        <begin position="1"/>
        <end position="27"/>
    </location>
</feature>
<keyword evidence="4" id="KW-1185">Reference proteome</keyword>
<name>A0ABU1IBJ9_9BURK</name>
<feature type="compositionally biased region" description="Gly residues" evidence="1">
    <location>
        <begin position="43"/>
        <end position="54"/>
    </location>
</feature>
<accession>A0ABU1IBJ9</accession>
<organism evidence="3 4">
    <name type="scientific">Paracidovorax wautersii</name>
    <dbReference type="NCBI Taxonomy" id="1177982"/>
    <lineage>
        <taxon>Bacteria</taxon>
        <taxon>Pseudomonadati</taxon>
        <taxon>Pseudomonadota</taxon>
        <taxon>Betaproteobacteria</taxon>
        <taxon>Burkholderiales</taxon>
        <taxon>Comamonadaceae</taxon>
        <taxon>Paracidovorax</taxon>
    </lineage>
</organism>
<keyword evidence="2" id="KW-0732">Signal</keyword>
<feature type="region of interest" description="Disordered" evidence="1">
    <location>
        <begin position="33"/>
        <end position="71"/>
    </location>
</feature>